<keyword evidence="2 3" id="KW-0802">TPR repeat</keyword>
<organism evidence="4 5">
    <name type="scientific">Thalassiosira pseudonana</name>
    <name type="common">Marine diatom</name>
    <name type="synonym">Cyclotella nana</name>
    <dbReference type="NCBI Taxonomy" id="35128"/>
    <lineage>
        <taxon>Eukaryota</taxon>
        <taxon>Sar</taxon>
        <taxon>Stramenopiles</taxon>
        <taxon>Ochrophyta</taxon>
        <taxon>Bacillariophyta</taxon>
        <taxon>Coscinodiscophyceae</taxon>
        <taxon>Thalassiosirophycidae</taxon>
        <taxon>Thalassiosirales</taxon>
        <taxon>Thalassiosiraceae</taxon>
        <taxon>Thalassiosira</taxon>
    </lineage>
</organism>
<dbReference type="Proteomes" id="UP000001449">
    <property type="component" value="Unassembled WGS sequence"/>
</dbReference>
<reference evidence="4 5" key="2">
    <citation type="journal article" date="2008" name="Nature">
        <title>The Phaeodactylum genome reveals the evolutionary history of diatom genomes.</title>
        <authorList>
            <person name="Bowler C."/>
            <person name="Allen A.E."/>
            <person name="Badger J.H."/>
            <person name="Grimwood J."/>
            <person name="Jabbari K."/>
            <person name="Kuo A."/>
            <person name="Maheswari U."/>
            <person name="Martens C."/>
            <person name="Maumus F."/>
            <person name="Otillar R.P."/>
            <person name="Rayko E."/>
            <person name="Salamov A."/>
            <person name="Vandepoele K."/>
            <person name="Beszteri B."/>
            <person name="Gruber A."/>
            <person name="Heijde M."/>
            <person name="Katinka M."/>
            <person name="Mock T."/>
            <person name="Valentin K."/>
            <person name="Verret F."/>
            <person name="Berges J.A."/>
            <person name="Brownlee C."/>
            <person name="Cadoret J.P."/>
            <person name="Chiovitti A."/>
            <person name="Choi C.J."/>
            <person name="Coesel S."/>
            <person name="De Martino A."/>
            <person name="Detter J.C."/>
            <person name="Durkin C."/>
            <person name="Falciatore A."/>
            <person name="Fournet J."/>
            <person name="Haruta M."/>
            <person name="Huysman M.J."/>
            <person name="Jenkins B.D."/>
            <person name="Jiroutova K."/>
            <person name="Jorgensen R.E."/>
            <person name="Joubert Y."/>
            <person name="Kaplan A."/>
            <person name="Kroger N."/>
            <person name="Kroth P.G."/>
            <person name="La Roche J."/>
            <person name="Lindquist E."/>
            <person name="Lommer M."/>
            <person name="Martin-Jezequel V."/>
            <person name="Lopez P.J."/>
            <person name="Lucas S."/>
            <person name="Mangogna M."/>
            <person name="McGinnis K."/>
            <person name="Medlin L.K."/>
            <person name="Montsant A."/>
            <person name="Oudot-Le Secq M.P."/>
            <person name="Napoli C."/>
            <person name="Obornik M."/>
            <person name="Parker M.S."/>
            <person name="Petit J.L."/>
            <person name="Porcel B.M."/>
            <person name="Poulsen N."/>
            <person name="Robison M."/>
            <person name="Rychlewski L."/>
            <person name="Rynearson T.A."/>
            <person name="Schmutz J."/>
            <person name="Shapiro H."/>
            <person name="Siaut M."/>
            <person name="Stanley M."/>
            <person name="Sussman M.R."/>
            <person name="Taylor A.R."/>
            <person name="Vardi A."/>
            <person name="von Dassow P."/>
            <person name="Vyverman W."/>
            <person name="Willis A."/>
            <person name="Wyrwicz L.S."/>
            <person name="Rokhsar D.S."/>
            <person name="Weissenbach J."/>
            <person name="Armbrust E.V."/>
            <person name="Green B.R."/>
            <person name="Van de Peer Y."/>
            <person name="Grigoriev I.V."/>
        </authorList>
    </citation>
    <scope>NUCLEOTIDE SEQUENCE [LARGE SCALE GENOMIC DNA]</scope>
    <source>
        <strain evidence="4 5">CCMP1335</strain>
    </source>
</reference>
<protein>
    <submittedName>
        <fullName evidence="4">Uncharacterized protein</fullName>
    </submittedName>
</protein>
<gene>
    <name evidence="4" type="ORF">THAPSDRAFT_25485</name>
</gene>
<dbReference type="KEGG" id="tps:THAPSDRAFT_25485"/>
<dbReference type="GO" id="GO:0000956">
    <property type="term" value="P:nuclear-transcribed mRNA catabolic process"/>
    <property type="evidence" value="ECO:0000318"/>
    <property type="project" value="GO_Central"/>
</dbReference>
<dbReference type="PROSITE" id="PS50005">
    <property type="entry name" value="TPR"/>
    <property type="match status" value="1"/>
</dbReference>
<dbReference type="eggNOG" id="KOG1127">
    <property type="taxonomic scope" value="Eukaryota"/>
</dbReference>
<evidence type="ECO:0000313" key="5">
    <source>
        <dbReference type="Proteomes" id="UP000001449"/>
    </source>
</evidence>
<dbReference type="PaxDb" id="35128-Thaps25485"/>
<evidence type="ECO:0000256" key="3">
    <source>
        <dbReference type="PROSITE-ProRule" id="PRU00339"/>
    </source>
</evidence>
<dbReference type="SUPFAM" id="SSF48452">
    <property type="entry name" value="TPR-like"/>
    <property type="match status" value="3"/>
</dbReference>
<dbReference type="InParanoid" id="B8LDC6"/>
<dbReference type="InterPro" id="IPR011990">
    <property type="entry name" value="TPR-like_helical_dom_sf"/>
</dbReference>
<dbReference type="SMART" id="SM00028">
    <property type="entry name" value="TPR"/>
    <property type="match status" value="6"/>
</dbReference>
<name>B8LDC6_THAPS</name>
<dbReference type="EMBL" id="DS999419">
    <property type="protein sequence ID" value="EED86784.1"/>
    <property type="molecule type" value="Genomic_DNA"/>
</dbReference>
<evidence type="ECO:0000256" key="1">
    <source>
        <dbReference type="ARBA" id="ARBA00022737"/>
    </source>
</evidence>
<evidence type="ECO:0000313" key="4">
    <source>
        <dbReference type="EMBL" id="EED86784.1"/>
    </source>
</evidence>
<evidence type="ECO:0000256" key="2">
    <source>
        <dbReference type="ARBA" id="ARBA00022803"/>
    </source>
</evidence>
<dbReference type="PANTHER" id="PTHR15704:SF7">
    <property type="entry name" value="SUPERKILLER COMPLEX PROTEIN 3"/>
    <property type="match status" value="1"/>
</dbReference>
<dbReference type="OMA" id="EDTPLMW"/>
<accession>B8LDC6</accession>
<dbReference type="STRING" id="35128.B8LDC6"/>
<dbReference type="GO" id="GO:0055087">
    <property type="term" value="C:Ski complex"/>
    <property type="evidence" value="ECO:0000318"/>
    <property type="project" value="GO_Central"/>
</dbReference>
<reference evidence="4 5" key="1">
    <citation type="journal article" date="2004" name="Science">
        <title>The genome of the diatom Thalassiosira pseudonana: ecology, evolution, and metabolism.</title>
        <authorList>
            <person name="Armbrust E.V."/>
            <person name="Berges J.A."/>
            <person name="Bowler C."/>
            <person name="Green B.R."/>
            <person name="Martinez D."/>
            <person name="Putnam N.H."/>
            <person name="Zhou S."/>
            <person name="Allen A.E."/>
            <person name="Apt K.E."/>
            <person name="Bechner M."/>
            <person name="Brzezinski M.A."/>
            <person name="Chaal B.K."/>
            <person name="Chiovitti A."/>
            <person name="Davis A.K."/>
            <person name="Demarest M.S."/>
            <person name="Detter J.C."/>
            <person name="Glavina T."/>
            <person name="Goodstein D."/>
            <person name="Hadi M.Z."/>
            <person name="Hellsten U."/>
            <person name="Hildebrand M."/>
            <person name="Jenkins B.D."/>
            <person name="Jurka J."/>
            <person name="Kapitonov V.V."/>
            <person name="Kroger N."/>
            <person name="Lau W.W."/>
            <person name="Lane T.W."/>
            <person name="Larimer F.W."/>
            <person name="Lippmeier J.C."/>
            <person name="Lucas S."/>
            <person name="Medina M."/>
            <person name="Montsant A."/>
            <person name="Obornik M."/>
            <person name="Parker M.S."/>
            <person name="Palenik B."/>
            <person name="Pazour G.J."/>
            <person name="Richardson P.M."/>
            <person name="Rynearson T.A."/>
            <person name="Saito M.A."/>
            <person name="Schwartz D.C."/>
            <person name="Thamatrakoln K."/>
            <person name="Valentin K."/>
            <person name="Vardi A."/>
            <person name="Wilkerson F.P."/>
            <person name="Rokhsar D.S."/>
        </authorList>
    </citation>
    <scope>NUCLEOTIDE SEQUENCE [LARGE SCALE GENOMIC DNA]</scope>
    <source>
        <strain evidence="4 5">CCMP1335</strain>
    </source>
</reference>
<dbReference type="HOGENOM" id="CLU_237873_0_0_1"/>
<dbReference type="GeneID" id="7444317"/>
<proteinExistence type="predicted"/>
<feature type="repeat" description="TPR" evidence="3">
    <location>
        <begin position="996"/>
        <end position="1029"/>
    </location>
</feature>
<dbReference type="PANTHER" id="PTHR15704">
    <property type="entry name" value="SUPERKILLER 3 PROTEIN-RELATED"/>
    <property type="match status" value="1"/>
</dbReference>
<dbReference type="RefSeq" id="XP_002297056.1">
    <property type="nucleotide sequence ID" value="XM_002297020.1"/>
</dbReference>
<dbReference type="InterPro" id="IPR019734">
    <property type="entry name" value="TPR_rpt"/>
</dbReference>
<dbReference type="InterPro" id="IPR039226">
    <property type="entry name" value="Ski3/TTC37"/>
</dbReference>
<keyword evidence="5" id="KW-1185">Reference proteome</keyword>
<sequence length="1810" mass="196608">MSSTLNPKQLKELLTSLREAVKSLDDDNNNNPSPWSIQSAFSLLLVSELASRGIGVDIPPNIFSNGSSSSSEWILSLLEVIRSTAGKVPIDDASGGSSGTFPSPMMAGLNAAGGMAASACSSCIAKCKESNVDDLLLLLPKEKSAVDSCEQTLQRCQEVNDGKFYTLLKLAFDVSKSTSDDEGTLEKKRTLQYQKRHELQQRLNAIAYSNYLYGASHFATDQPPMWKRCLDTALLLSDQHGAALNIGSINHRSYLNSLTILPLQNLIRIAKGNEKWKRAKELSLFVAVGYVGAVKERLDGMKDEVSGGDVVLTKGRGDGSKKIGQQSVHELIQIYFLDRTQSLVDLGQKSIESLLHSAEGALSECNPPTSMSTTDADANFESVLLYRYVQVQIQYLGEESTIWTEVQRQFRAMKNRLPDGNEGGISVGEKSTATVSIGAKKTKSTAVAAKPTPTTPEEMESQTRTKLYIEAWNEWRSGASNDDIDALSPLALRDAVIELSSLLPPADLHGDSSWFTTIDIVQDCYVSLKLQVNRLREIAISFQKQCNKKKTEKDMSQDVALAWGAVLSFVSPLITNHLDKIVARDGDADGVGDGVIVELRPMLESASEAIITASWMCEPIARKVQGKEFQLIPQLLPMVHNCLTVCKKERSREEEQSLEQAKKKSSVLSSHHRYSETEKKDMLLLECALSASRCRMELESAISNEAPTNVSVNSLAVVARKATIAATSSVKTDVALKTSSLSSSSARAMFGSPFLQFISSWSGMYLSPWPFCTLGQARTILRSARESLSVANKAWGRQLMSRLEDVLLDIGEADLEGSLAGGVTADSRRLYKQALDSISLLNGEGTKLMEAHCLLGLARLSMASDVEDSAIAAEKYARNALEILGMMDISQTDTLICLHAWDNPLLQSFSHAYHVCSSRQLVAEACLRSSRPDDAYSFLQSAVNEAPGNFEAAFALASYYLRSMLAGCSDGEESDGKQNEARNQLLKAAKMNKTNADPFALLGVYYEAQGDDTRAKGCYQRALVIDASHPVAGRGLQRLLPLEEMQPFCEDAVKVNSPEIGWAWRVLGQLKSWKDGDDTSAVICFQQALRCRDVVQDPRTAALGIFYKDPKRSNADTLQNCEAGETWSELASCYRQLGKFSASLRAYDAAYSVSDGKLSPSALCACAQVELDLGLNEEAVRRCDEVLTFGDNPHIHRMATVIEGSALLSLALTTQLEGKFGACLSNLEKAVLIMEALPMERNTYCELKLIGDLYSFAASLPPYAFAATVSTDNDEESATLQLTGVQRQIAFIAKGEQSYQTALALVTTTDENEDDRAFLISAAATDLGTNLLSQATVISLAIGEGIGCETTTFASLFQDIIVKSVNAYISAIDASPHEAAAWSGIGCALGAIDPLMSQHAFSRALELDKSLADAWSNIALSYADIGHVAKSSEVLDALTQAEDTPLMWICRGLLFEKTSVAWNEQVSARESCLAKAADAFRAALQISQYPAALFGLALTCRRTNLDSLASNDVVYSTLADKVSKSEALTSMTLHQNIIGNGNMSSCYVHGLLQMEKELDHIRVGDGRESIDAMKVVKSEVERARTRIQDEKESLSRRDTKPTHCEIDCGLSTSLKTKTKSDIPTDLINDAVSKVSAVTPSDNSAEDVEATYTFDARTMVCLNPESGEAWLTFAKELAREVSNDESNFGTEALLSAKTAASKAYNLLHDGVVNASLISPKIHEVSQNKSIEYSEMSVVSSFASASLVSEAMALVTWLEVLEVLVGDTEISTTKSCVALQESLLLDPMNHMSLTALDLAVEGLEKSKVAVCI</sequence>
<keyword evidence="1" id="KW-0677">Repeat</keyword>
<dbReference type="Gene3D" id="1.25.40.10">
    <property type="entry name" value="Tetratricopeptide repeat domain"/>
    <property type="match status" value="3"/>
</dbReference>